<feature type="binding site" evidence="3">
    <location>
        <position position="102"/>
    </location>
    <ligand>
        <name>NAD(+)</name>
        <dbReference type="ChEBI" id="CHEBI:57540"/>
    </ligand>
</feature>
<dbReference type="Proteomes" id="UP000182932">
    <property type="component" value="Unassembled WGS sequence"/>
</dbReference>
<keyword evidence="7" id="KW-1185">Reference proteome</keyword>
<dbReference type="Gene3D" id="1.10.1040.10">
    <property type="entry name" value="N-(1-d-carboxylethyl)-l-norvaline Dehydrogenase, domain 2"/>
    <property type="match status" value="1"/>
</dbReference>
<organism evidence="6 7">
    <name type="scientific">Marinovum algicola</name>
    <dbReference type="NCBI Taxonomy" id="42444"/>
    <lineage>
        <taxon>Bacteria</taxon>
        <taxon>Pseudomonadati</taxon>
        <taxon>Pseudomonadota</taxon>
        <taxon>Alphaproteobacteria</taxon>
        <taxon>Rhodobacterales</taxon>
        <taxon>Roseobacteraceae</taxon>
        <taxon>Marinovum</taxon>
    </lineage>
</organism>
<sequence length="323" mass="35029">MYDASRITTVTVIGFGTMGLGIVQNFAEAGFAVRAVDRSPEQLQRGKAQMASSLRLAQEEGLIADPEAVLGRVSVYFFDDFADATEGAQLVVETVPEVLEIKKEVFAALDGLPRDVLIGSNTSSFTVSQMTGEMATPERVVGLHYFNPAHLIPAVEVHHGEATDPAAIDAVIAVMERAGKVPVRVRKEVPGFIINRLTGALEREVDFLLDNGVVTPEDLDAAVRASFGFRLACLGPMEAEDFIGLDTSWRVSNNVFKGLSNADKASPDLGEKVERGELGVKSGKGWYDYAGRTTEDIYAERDRKLMRQLAVYRSNNPSTGDNS</sequence>
<feature type="binding site" evidence="3">
    <location>
        <begin position="14"/>
        <end position="19"/>
    </location>
    <ligand>
        <name>NAD(+)</name>
        <dbReference type="ChEBI" id="CHEBI:57540"/>
    </ligand>
</feature>
<dbReference type="InterPro" id="IPR006176">
    <property type="entry name" value="3-OHacyl-CoA_DH_NAD-bd"/>
</dbReference>
<accession>A0A975WEG9</accession>
<keyword evidence="3" id="KW-0520">NAD</keyword>
<dbReference type="PANTHER" id="PTHR48075:SF5">
    <property type="entry name" value="3-HYDROXYBUTYRYL-COA DEHYDROGENASE"/>
    <property type="match status" value="1"/>
</dbReference>
<feature type="site" description="Important for catalytic activity" evidence="2">
    <location>
        <position position="144"/>
    </location>
</feature>
<dbReference type="Pfam" id="PF02737">
    <property type="entry name" value="3HCDH_N"/>
    <property type="match status" value="1"/>
</dbReference>
<dbReference type="GO" id="GO:0006631">
    <property type="term" value="P:fatty acid metabolic process"/>
    <property type="evidence" value="ECO:0007669"/>
    <property type="project" value="InterPro"/>
</dbReference>
<keyword evidence="1" id="KW-0560">Oxidoreductase</keyword>
<feature type="binding site" evidence="3">
    <location>
        <position position="281"/>
    </location>
    <ligand>
        <name>NAD(+)</name>
        <dbReference type="ChEBI" id="CHEBI:57540"/>
    </ligand>
</feature>
<dbReference type="SUPFAM" id="SSF51735">
    <property type="entry name" value="NAD(P)-binding Rossmann-fold domains"/>
    <property type="match status" value="1"/>
</dbReference>
<protein>
    <submittedName>
        <fullName evidence="6">5-formyl-3-hydroxy-2-methylpyridine 4-carboxylate dehydrogenase</fullName>
    </submittedName>
</protein>
<feature type="binding site" evidence="3">
    <location>
        <position position="123"/>
    </location>
    <ligand>
        <name>NAD(+)</name>
        <dbReference type="ChEBI" id="CHEBI:57540"/>
    </ligand>
</feature>
<gene>
    <name evidence="6" type="ORF">SAMN04487940_12460</name>
</gene>
<feature type="binding site" evidence="3">
    <location>
        <position position="147"/>
    </location>
    <ligand>
        <name>NAD(+)</name>
        <dbReference type="ChEBI" id="CHEBI:57540"/>
    </ligand>
</feature>
<dbReference type="EMBL" id="FNYY01000024">
    <property type="protein sequence ID" value="SEK07480.1"/>
    <property type="molecule type" value="Genomic_DNA"/>
</dbReference>
<comment type="caution">
    <text evidence="6">The sequence shown here is derived from an EMBL/GenBank/DDBJ whole genome shotgun (WGS) entry which is preliminary data.</text>
</comment>
<dbReference type="RefSeq" id="WP_074839454.1">
    <property type="nucleotide sequence ID" value="NZ_CATMKJ010000018.1"/>
</dbReference>
<evidence type="ECO:0000313" key="7">
    <source>
        <dbReference type="Proteomes" id="UP000182932"/>
    </source>
</evidence>
<evidence type="ECO:0000259" key="4">
    <source>
        <dbReference type="Pfam" id="PF00725"/>
    </source>
</evidence>
<dbReference type="AlphaFoldDB" id="A0A975WEG9"/>
<proteinExistence type="predicted"/>
<dbReference type="Pfam" id="PF00725">
    <property type="entry name" value="3HCDH"/>
    <property type="match status" value="1"/>
</dbReference>
<dbReference type="GO" id="GO:0016616">
    <property type="term" value="F:oxidoreductase activity, acting on the CH-OH group of donors, NAD or NADP as acceptor"/>
    <property type="evidence" value="ECO:0007669"/>
    <property type="project" value="InterPro"/>
</dbReference>
<feature type="binding site" evidence="3">
    <location>
        <position position="97"/>
    </location>
    <ligand>
        <name>NAD(+)</name>
        <dbReference type="ChEBI" id="CHEBI:57540"/>
    </ligand>
</feature>
<dbReference type="GeneID" id="80820677"/>
<feature type="domain" description="3-hydroxyacyl-CoA dehydrogenase NAD binding" evidence="5">
    <location>
        <begin position="9"/>
        <end position="188"/>
    </location>
</feature>
<dbReference type="Gene3D" id="3.40.50.720">
    <property type="entry name" value="NAD(P)-binding Rossmann-like Domain"/>
    <property type="match status" value="1"/>
</dbReference>
<dbReference type="PIRSF" id="PIRSF000105">
    <property type="entry name" value="HCDH"/>
    <property type="match status" value="1"/>
</dbReference>
<dbReference type="InterPro" id="IPR008927">
    <property type="entry name" value="6-PGluconate_DH-like_C_sf"/>
</dbReference>
<dbReference type="InterPro" id="IPR022694">
    <property type="entry name" value="3-OHacyl-CoA_DH"/>
</dbReference>
<evidence type="ECO:0000256" key="3">
    <source>
        <dbReference type="PIRSR" id="PIRSR000105-2"/>
    </source>
</evidence>
<feature type="domain" description="3-hydroxyacyl-CoA dehydrogenase C-terminal" evidence="4">
    <location>
        <begin position="191"/>
        <end position="289"/>
    </location>
</feature>
<evidence type="ECO:0000259" key="5">
    <source>
        <dbReference type="Pfam" id="PF02737"/>
    </source>
</evidence>
<evidence type="ECO:0000256" key="2">
    <source>
        <dbReference type="PIRSR" id="PIRSR000105-1"/>
    </source>
</evidence>
<evidence type="ECO:0000256" key="1">
    <source>
        <dbReference type="ARBA" id="ARBA00023002"/>
    </source>
</evidence>
<feature type="binding site" evidence="3">
    <location>
        <position position="37"/>
    </location>
    <ligand>
        <name>NAD(+)</name>
        <dbReference type="ChEBI" id="CHEBI:57540"/>
    </ligand>
</feature>
<evidence type="ECO:0000313" key="6">
    <source>
        <dbReference type="EMBL" id="SEK07480.1"/>
    </source>
</evidence>
<dbReference type="InterPro" id="IPR013328">
    <property type="entry name" value="6PGD_dom2"/>
</dbReference>
<dbReference type="SUPFAM" id="SSF48179">
    <property type="entry name" value="6-phosphogluconate dehydrogenase C-terminal domain-like"/>
    <property type="match status" value="1"/>
</dbReference>
<dbReference type="InterPro" id="IPR006108">
    <property type="entry name" value="3HC_DH_C"/>
</dbReference>
<dbReference type="GO" id="GO:0070403">
    <property type="term" value="F:NAD+ binding"/>
    <property type="evidence" value="ECO:0007669"/>
    <property type="project" value="InterPro"/>
</dbReference>
<name>A0A975WEG9_9RHOB</name>
<reference evidence="6 7" key="1">
    <citation type="submission" date="2016-10" db="EMBL/GenBank/DDBJ databases">
        <authorList>
            <person name="Varghese N."/>
            <person name="Submissions S."/>
        </authorList>
    </citation>
    <scope>NUCLEOTIDE SEQUENCE [LARGE SCALE GENOMIC DNA]</scope>
    <source>
        <strain evidence="6 7">FF3</strain>
    </source>
</reference>
<dbReference type="PANTHER" id="PTHR48075">
    <property type="entry name" value="3-HYDROXYACYL-COA DEHYDROGENASE FAMILY PROTEIN"/>
    <property type="match status" value="1"/>
</dbReference>
<dbReference type="InterPro" id="IPR036291">
    <property type="entry name" value="NAD(P)-bd_dom_sf"/>
</dbReference>